<dbReference type="SUPFAM" id="SSF88723">
    <property type="entry name" value="PIN domain-like"/>
    <property type="match status" value="1"/>
</dbReference>
<dbReference type="Pfam" id="PF13638">
    <property type="entry name" value="PIN_4"/>
    <property type="match status" value="1"/>
</dbReference>
<protein>
    <submittedName>
        <fullName evidence="4">Piso0_003657 protein</fullName>
    </submittedName>
</protein>
<dbReference type="FunCoup" id="G8YGI6">
    <property type="interactions" value="233"/>
</dbReference>
<feature type="compositionally biased region" description="Polar residues" evidence="1">
    <location>
        <begin position="105"/>
        <end position="126"/>
    </location>
</feature>
<keyword evidence="5" id="KW-1185">Reference proteome</keyword>
<feature type="region of interest" description="Disordered" evidence="1">
    <location>
        <begin position="105"/>
        <end position="220"/>
    </location>
</feature>
<dbReference type="Proteomes" id="UP000005222">
    <property type="component" value="Chromosome H"/>
</dbReference>
<dbReference type="EMBL" id="FO082052">
    <property type="protein sequence ID" value="CCE81303.1"/>
    <property type="molecule type" value="Genomic_DNA"/>
</dbReference>
<dbReference type="Proteomes" id="UP000005222">
    <property type="component" value="Chromosome G"/>
</dbReference>
<dbReference type="OrthoDB" id="2017974at2759"/>
<feature type="domain" description="PIN" evidence="2">
    <location>
        <begin position="1050"/>
        <end position="1206"/>
    </location>
</feature>
<dbReference type="HOGENOM" id="CLU_006922_0_0_1"/>
<evidence type="ECO:0000313" key="5">
    <source>
        <dbReference type="Proteomes" id="UP000005222"/>
    </source>
</evidence>
<proteinExistence type="predicted"/>
<sequence length="1224" mass="139382">MNSNMLNHYRDMVASSNQDISEQMNDNEAPIHQTQQQKRQNSYSNFINNSNKRIPLNSSASPFGQSIYETGYGQVGSGGMSPQPITSKYSNNPVVRNSIKRSLLQSQGIQKTPQQTSVHNMKTPTPSAYDLPLSPSVNHISNVSVNNHSDSSDSNLMENQHLQQPSSDTFQNQDFSLTDNASSPTYQGNNRSLPLAANTNQAQQNQDTSQRQHVMTSEEQQLATKLKETYKNIVNYEDIVQKNCVGLTMKISNLSSAGASNNNAPFTFNGLPVSNQHISPTVIASNNMSTLSSKTAELSNDLWAVYHNNIALLDNYYDFLLTALKPTSSYNQFKTGKNIIDLYKIPRRMWVYGIVGFLEVLKNVIHIFHEHEICSCFIAYCFNVLSNLTDPSLEMEGWWSEKLGDLSRMAIALYQSRFIEWKISAEYWYSIALRTMYGHGKIYYHMCTVQQDNLEALVNIGKSVVCRDPFVPTHHYLRLVVENICTQRNILSLLELPIIDFIKIHKVLLSIHNTSENNRNCSPSDRIDDSQISYGIDLVSRYGLTFGSDSNGYNFFTGELYTQNGVASVNDPHQLYYLQHHLSTSDNSELMNFWFNKGALFALANINHLIGFGDARNPFAKLFQLPEALKERKDKKDRKRKSRSSQALSEGLEGLGNYYGVEGQNVVASDISMQGWFTTLNNVNKSVLELSMRILNHYLVGPKPASFCHVIVWLYFLIAVGEAADKYPESKKMFKWFFGKLFPWESMINYLNYLLMVSKSDKTLNAVCKKYFLHSQNYMEYFNQNEFLPEVLKCWGTLWFDFISLKTDYSDLEEAGVSNYNIFDMPVSGTASISLFSKDKHTANNRVKNDHNERIARIILLARFLADNYDLGLVRTVDSFKYSEEEAISSDNILESLRGTDTRVQIEHFLLGDSRLTQNGFLQTISQDNLVSRDALSEYDVYDKDEYWFELSKKDIPNDMTESNFTMVSNIANDNYDPNKVGYDTQTMDHLRSHNSYHQQQHQQAFNSPSNSMHIFGDDYDSPFLPSQGVMQLAGNFGELMDSNITYVTLDTNVWLKHCGRSKVCKVSVPLIVFQELRSLRKSAEATISDAATRSVIIIRELYITREVLPLRFDGTVASDINETTEFENNSNWRASVDDTILHSISQFDEMSKKLMRGQNIMLAGPPNSNKALDLNAAQEFKYNMLITDDRNIRLRAKSVGITSFQSKWLFGNLELLFAHKCID</sequence>
<dbReference type="InterPro" id="IPR002716">
    <property type="entry name" value="PIN_dom"/>
</dbReference>
<reference evidence="5" key="2">
    <citation type="journal article" date="2012" name="G3 (Bethesda)">
        <title>Pichia sorbitophila, an interspecies yeast hybrid reveals early steps of genome resolution following polyploidization.</title>
        <authorList>
            <person name="Leh Louis V."/>
            <person name="Despons L."/>
            <person name="Friedrich A."/>
            <person name="Martin T."/>
            <person name="Durrens P."/>
            <person name="Casaregola S."/>
            <person name="Neuveglise C."/>
            <person name="Fairhead C."/>
            <person name="Marck C."/>
            <person name="Cruz J.A."/>
            <person name="Straub M.L."/>
            <person name="Kugler V."/>
            <person name="Sacerdot C."/>
            <person name="Uzunov Z."/>
            <person name="Thierry A."/>
            <person name="Weiss S."/>
            <person name="Bleykasten C."/>
            <person name="De Montigny J."/>
            <person name="Jacques N."/>
            <person name="Jung P."/>
            <person name="Lemaire M."/>
            <person name="Mallet S."/>
            <person name="Morel G."/>
            <person name="Richard G.F."/>
            <person name="Sarkar A."/>
            <person name="Savel G."/>
            <person name="Schacherer J."/>
            <person name="Seret M.L."/>
            <person name="Talla E."/>
            <person name="Samson G."/>
            <person name="Jubin C."/>
            <person name="Poulain J."/>
            <person name="Vacherie B."/>
            <person name="Barbe V."/>
            <person name="Pelletier E."/>
            <person name="Sherman D.J."/>
            <person name="Westhof E."/>
            <person name="Weissenbach J."/>
            <person name="Baret P.V."/>
            <person name="Wincker P."/>
            <person name="Gaillardin C."/>
            <person name="Dujon B."/>
            <person name="Souciet J.L."/>
        </authorList>
    </citation>
    <scope>NUCLEOTIDE SEQUENCE [LARGE SCALE GENOMIC DNA]</scope>
    <source>
        <strain evidence="5">ATCC MYA-4447 / BCRC 22081 / CBS 7064 / NBRC 10061 / NRRL Y-12695</strain>
    </source>
</reference>
<name>G8YGI6_PICSO</name>
<accession>G8YGI6</accession>
<reference evidence="4" key="1">
    <citation type="submission" date="2011-10" db="EMBL/GenBank/DDBJ databases">
        <authorList>
            <person name="Genoscope - CEA"/>
        </authorList>
    </citation>
    <scope>NUCLEOTIDE SEQUENCE</scope>
</reference>
<organism evidence="4 5">
    <name type="scientific">Pichia sorbitophila (strain ATCC MYA-4447 / BCRC 22081 / CBS 7064 / NBRC 10061 / NRRL Y-12695)</name>
    <name type="common">Hybrid yeast</name>
    <dbReference type="NCBI Taxonomy" id="559304"/>
    <lineage>
        <taxon>Eukaryota</taxon>
        <taxon>Fungi</taxon>
        <taxon>Dikarya</taxon>
        <taxon>Ascomycota</taxon>
        <taxon>Saccharomycotina</taxon>
        <taxon>Pichiomycetes</taxon>
        <taxon>Debaryomycetaceae</taxon>
        <taxon>Millerozyma</taxon>
    </lineage>
</organism>
<dbReference type="InterPro" id="IPR029060">
    <property type="entry name" value="PIN-like_dom_sf"/>
</dbReference>
<dbReference type="InParanoid" id="G8YGI6"/>
<dbReference type="STRING" id="559304.G8YGI6"/>
<dbReference type="InterPro" id="IPR011990">
    <property type="entry name" value="TPR-like_helical_dom_sf"/>
</dbReference>
<gene>
    <name evidence="4" type="primary">Piso0_003657</name>
    <name evidence="3" type="ORF">GNLVRS01_PISO0G17144g</name>
    <name evidence="4" type="ORF">GNLVRS01_PISO0H17145g</name>
</gene>
<feature type="compositionally biased region" description="Polar residues" evidence="1">
    <location>
        <begin position="207"/>
        <end position="220"/>
    </location>
</feature>
<dbReference type="eggNOG" id="ENOG502QQKF">
    <property type="taxonomic scope" value="Eukaryota"/>
</dbReference>
<dbReference type="AlphaFoldDB" id="G8YGI6"/>
<dbReference type="SUPFAM" id="SSF48452">
    <property type="entry name" value="TPR-like"/>
    <property type="match status" value="1"/>
</dbReference>
<evidence type="ECO:0000313" key="3">
    <source>
        <dbReference type="EMBL" id="CCE80538.1"/>
    </source>
</evidence>
<evidence type="ECO:0000313" key="4">
    <source>
        <dbReference type="EMBL" id="CCE81303.1"/>
    </source>
</evidence>
<evidence type="ECO:0000259" key="2">
    <source>
        <dbReference type="Pfam" id="PF13638"/>
    </source>
</evidence>
<feature type="compositionally biased region" description="Polar residues" evidence="1">
    <location>
        <begin position="156"/>
        <end position="192"/>
    </location>
</feature>
<evidence type="ECO:0000256" key="1">
    <source>
        <dbReference type="SAM" id="MobiDB-lite"/>
    </source>
</evidence>
<dbReference type="GO" id="GO:0004540">
    <property type="term" value="F:RNA nuclease activity"/>
    <property type="evidence" value="ECO:0007669"/>
    <property type="project" value="UniProtKB-ARBA"/>
</dbReference>
<dbReference type="Gene3D" id="3.40.50.1010">
    <property type="entry name" value="5'-nuclease"/>
    <property type="match status" value="1"/>
</dbReference>
<feature type="compositionally biased region" description="Low complexity" evidence="1">
    <location>
        <begin position="196"/>
        <end position="206"/>
    </location>
</feature>
<dbReference type="EMBL" id="FO082053">
    <property type="protein sequence ID" value="CCE80538.1"/>
    <property type="molecule type" value="Genomic_DNA"/>
</dbReference>
<feature type="compositionally biased region" description="Low complexity" evidence="1">
    <location>
        <begin position="136"/>
        <end position="155"/>
    </location>
</feature>